<gene>
    <name evidence="1" type="ORF">HELGO_WM11538</name>
</gene>
<protein>
    <recommendedName>
        <fullName evidence="2">Transposase</fullName>
    </recommendedName>
</protein>
<organism evidence="1">
    <name type="scientific">uncultured Thiotrichaceae bacterium</name>
    <dbReference type="NCBI Taxonomy" id="298394"/>
    <lineage>
        <taxon>Bacteria</taxon>
        <taxon>Pseudomonadati</taxon>
        <taxon>Pseudomonadota</taxon>
        <taxon>Gammaproteobacteria</taxon>
        <taxon>Thiotrichales</taxon>
        <taxon>Thiotrichaceae</taxon>
        <taxon>environmental samples</taxon>
    </lineage>
</organism>
<sequence>MPPKLRKKGRFMSIGHLAQWGRKVADSLNQLRVEGGTRLAGIVSGIEPHLSFIQDFAETAHGVSGLMQLLKHQGLNTETVNGCQQIVDKLPHLQLQTTLNNWLDKHQRIQRRLGIDALPVSSDVIESLFGSFKHIMNRNPQADMNRSVLLIPALCN</sequence>
<reference evidence="1" key="1">
    <citation type="submission" date="2020-01" db="EMBL/GenBank/DDBJ databases">
        <authorList>
            <person name="Meier V. D."/>
            <person name="Meier V D."/>
        </authorList>
    </citation>
    <scope>NUCLEOTIDE SEQUENCE</scope>
    <source>
        <strain evidence="1">HLG_WM_MAG_09</strain>
    </source>
</reference>
<evidence type="ECO:0000313" key="1">
    <source>
        <dbReference type="EMBL" id="CAA6807348.1"/>
    </source>
</evidence>
<accession>A0A6S6SWI9</accession>
<dbReference type="AlphaFoldDB" id="A0A6S6SWI9"/>
<evidence type="ECO:0008006" key="2">
    <source>
        <dbReference type="Google" id="ProtNLM"/>
    </source>
</evidence>
<proteinExistence type="predicted"/>
<name>A0A6S6SWI9_9GAMM</name>
<dbReference type="EMBL" id="CACVAT010000105">
    <property type="protein sequence ID" value="CAA6807348.1"/>
    <property type="molecule type" value="Genomic_DNA"/>
</dbReference>